<geneLocation type="plasmid" evidence="2 3">
    <name>pSchITTGS70d</name>
</geneLocation>
<dbReference type="EMBL" id="CP133152">
    <property type="protein sequence ID" value="WVT07617.1"/>
    <property type="molecule type" value="Genomic_DNA"/>
</dbReference>
<keyword evidence="2" id="KW-0614">Plasmid</keyword>
<feature type="compositionally biased region" description="Basic and acidic residues" evidence="1">
    <location>
        <begin position="7"/>
        <end position="43"/>
    </location>
</feature>
<gene>
    <name evidence="2" type="ORF">RB548_25945</name>
</gene>
<evidence type="ECO:0000313" key="2">
    <source>
        <dbReference type="EMBL" id="WVT07617.1"/>
    </source>
</evidence>
<dbReference type="RefSeq" id="WP_331376635.1">
    <property type="nucleotide sequence ID" value="NZ_CP133152.1"/>
</dbReference>
<keyword evidence="3" id="KW-1185">Reference proteome</keyword>
<evidence type="ECO:0000313" key="3">
    <source>
        <dbReference type="Proteomes" id="UP001432360"/>
    </source>
</evidence>
<sequence length="60" mass="7373">MPISKATDADKFRTERRQKQVTDQEDKHEETRRKQCARTDEENLRDRDSLFWRGVWMTVF</sequence>
<protein>
    <submittedName>
        <fullName evidence="2">Uncharacterized protein</fullName>
    </submittedName>
</protein>
<name>A0ABZ2BML9_9HYPH</name>
<organism evidence="2 3">
    <name type="scientific">Sinorhizobium chiapasense</name>
    <dbReference type="NCBI Taxonomy" id="501572"/>
    <lineage>
        <taxon>Bacteria</taxon>
        <taxon>Pseudomonadati</taxon>
        <taxon>Pseudomonadota</taxon>
        <taxon>Alphaproteobacteria</taxon>
        <taxon>Hyphomicrobiales</taxon>
        <taxon>Rhizobiaceae</taxon>
        <taxon>Sinorhizobium/Ensifer group</taxon>
        <taxon>Sinorhizobium</taxon>
    </lineage>
</organism>
<feature type="region of interest" description="Disordered" evidence="1">
    <location>
        <begin position="1"/>
        <end position="43"/>
    </location>
</feature>
<dbReference type="Proteomes" id="UP001432360">
    <property type="component" value="Plasmid pSchITTGS70d"/>
</dbReference>
<proteinExistence type="predicted"/>
<evidence type="ECO:0000256" key="1">
    <source>
        <dbReference type="SAM" id="MobiDB-lite"/>
    </source>
</evidence>
<reference evidence="2" key="1">
    <citation type="submission" date="2023-08" db="EMBL/GenBank/DDBJ databases">
        <title>Complete genome sequence of Sinorhizobium chiapanecum ITTG S70 isolated from Acaciella angustissima nodules in Chiapas-Mexico.</title>
        <authorList>
            <person name="Rincon-Rosales R."/>
            <person name="Rogel M.A."/>
            <person name="Rincon-Medina C.I."/>
            <person name="Guerrero G."/>
            <person name="Manzano-Gomez L.A."/>
            <person name="Lopez-Lopez A."/>
            <person name="Rincon Molina F.A."/>
            <person name="Martinez-Romero E."/>
        </authorList>
    </citation>
    <scope>NUCLEOTIDE SEQUENCE</scope>
    <source>
        <strain evidence="2">ITTG S70</strain>
        <plasmid evidence="2">pSchITTGS70d</plasmid>
    </source>
</reference>
<accession>A0ABZ2BML9</accession>